<protein>
    <submittedName>
        <fullName evidence="3">Uncharacterized protein</fullName>
    </submittedName>
</protein>
<accession>A0A4Q2D7I9</accession>
<evidence type="ECO:0000256" key="1">
    <source>
        <dbReference type="SAM" id="Coils"/>
    </source>
</evidence>
<feature type="region of interest" description="Disordered" evidence="2">
    <location>
        <begin position="1"/>
        <end position="25"/>
    </location>
</feature>
<evidence type="ECO:0000313" key="4">
    <source>
        <dbReference type="Proteomes" id="UP000290288"/>
    </source>
</evidence>
<dbReference type="Proteomes" id="UP000290288">
    <property type="component" value="Unassembled WGS sequence"/>
</dbReference>
<feature type="coiled-coil region" evidence="1">
    <location>
        <begin position="139"/>
        <end position="173"/>
    </location>
</feature>
<evidence type="ECO:0000313" key="3">
    <source>
        <dbReference type="EMBL" id="RXW14571.1"/>
    </source>
</evidence>
<sequence length="225" mass="24664">MGSSSNFTFGGDARSSVPRPVQREISHQIDNTVERLEIGNNTRDERIDVLEAKATRNATQIKAIEAQGLRRDNERHDLSAALQKVEGELTDKIKEAKLSAAGASKVAQAAANTAEESKLIATQASEKTRVLSLDLARTKSALEQQKRDHAHDFEELNAALARQKAGADGLENERWAVLEAAIEDKVKEQLSCRELKLEPEGDSLSAAQIVPLRTLMDELSSAQER</sequence>
<name>A0A4Q2D7I9_9AGAR</name>
<proteinExistence type="predicted"/>
<dbReference type="EMBL" id="SDEE01000681">
    <property type="protein sequence ID" value="RXW14571.1"/>
    <property type="molecule type" value="Genomic_DNA"/>
</dbReference>
<keyword evidence="4" id="KW-1185">Reference proteome</keyword>
<evidence type="ECO:0000256" key="2">
    <source>
        <dbReference type="SAM" id="MobiDB-lite"/>
    </source>
</evidence>
<keyword evidence="1" id="KW-0175">Coiled coil</keyword>
<reference evidence="3 4" key="1">
    <citation type="submission" date="2019-01" db="EMBL/GenBank/DDBJ databases">
        <title>Draft genome sequence of Psathyrella aberdarensis IHI B618.</title>
        <authorList>
            <person name="Buettner E."/>
            <person name="Kellner H."/>
        </authorList>
    </citation>
    <scope>NUCLEOTIDE SEQUENCE [LARGE SCALE GENOMIC DNA]</scope>
    <source>
        <strain evidence="3 4">IHI B618</strain>
    </source>
</reference>
<dbReference type="AlphaFoldDB" id="A0A4Q2D7I9"/>
<organism evidence="3 4">
    <name type="scientific">Candolleomyces aberdarensis</name>
    <dbReference type="NCBI Taxonomy" id="2316362"/>
    <lineage>
        <taxon>Eukaryota</taxon>
        <taxon>Fungi</taxon>
        <taxon>Dikarya</taxon>
        <taxon>Basidiomycota</taxon>
        <taxon>Agaricomycotina</taxon>
        <taxon>Agaricomycetes</taxon>
        <taxon>Agaricomycetidae</taxon>
        <taxon>Agaricales</taxon>
        <taxon>Agaricineae</taxon>
        <taxon>Psathyrellaceae</taxon>
        <taxon>Candolleomyces</taxon>
    </lineage>
</organism>
<comment type="caution">
    <text evidence="3">The sequence shown here is derived from an EMBL/GenBank/DDBJ whole genome shotgun (WGS) entry which is preliminary data.</text>
</comment>
<gene>
    <name evidence="3" type="ORF">EST38_g11286</name>
</gene>